<evidence type="ECO:0000256" key="5">
    <source>
        <dbReference type="ARBA" id="ARBA00044503"/>
    </source>
</evidence>
<dbReference type="OrthoDB" id="48998at2"/>
<dbReference type="RefSeq" id="WP_033099216.1">
    <property type="nucleotide sequence ID" value="NZ_JACEIP010000001.1"/>
</dbReference>
<evidence type="ECO:0000256" key="6">
    <source>
        <dbReference type="ARBA" id="ARBA00044538"/>
    </source>
</evidence>
<sequence length="112" mass="12632">MIRILVERNDREQVERVLITGHANYSEHGTDIVCAAVSGISIGLVNAIEKMFGCKVHADDDREGKLDCRFPGELSDPAKREQVRLLMEAMVVSLKNVADEFPSYVKMKERIQ</sequence>
<keyword evidence="4" id="KW-0788">Thiol protease</keyword>
<dbReference type="CDD" id="cd16332">
    <property type="entry name" value="Prp-like"/>
    <property type="match status" value="1"/>
</dbReference>
<dbReference type="Pfam" id="PF04327">
    <property type="entry name" value="Peptidase_Prp"/>
    <property type="match status" value="1"/>
</dbReference>
<accession>A0A7W1X795</accession>
<dbReference type="SUPFAM" id="SSF118010">
    <property type="entry name" value="TM1457-like"/>
    <property type="match status" value="1"/>
</dbReference>
<keyword evidence="2 7" id="KW-0645">Protease</keyword>
<gene>
    <name evidence="7" type="ORF">H1164_00450</name>
</gene>
<dbReference type="GO" id="GO:0042254">
    <property type="term" value="P:ribosome biogenesis"/>
    <property type="evidence" value="ECO:0007669"/>
    <property type="project" value="UniProtKB-KW"/>
</dbReference>
<protein>
    <recommendedName>
        <fullName evidence="6">Ribosomal processing cysteine protease Prp</fullName>
    </recommendedName>
</protein>
<dbReference type="Gene3D" id="3.30.70.1490">
    <property type="entry name" value="Cysteine protease Prp"/>
    <property type="match status" value="1"/>
</dbReference>
<evidence type="ECO:0000313" key="8">
    <source>
        <dbReference type="Proteomes" id="UP000530514"/>
    </source>
</evidence>
<evidence type="ECO:0000256" key="3">
    <source>
        <dbReference type="ARBA" id="ARBA00022801"/>
    </source>
</evidence>
<keyword evidence="8" id="KW-1185">Reference proteome</keyword>
<dbReference type="GO" id="GO:0006508">
    <property type="term" value="P:proteolysis"/>
    <property type="evidence" value="ECO:0007669"/>
    <property type="project" value="UniProtKB-KW"/>
</dbReference>
<proteinExistence type="inferred from homology"/>
<keyword evidence="1" id="KW-0690">Ribosome biogenesis</keyword>
<dbReference type="GO" id="GO:0008234">
    <property type="term" value="F:cysteine-type peptidase activity"/>
    <property type="evidence" value="ECO:0007669"/>
    <property type="project" value="UniProtKB-KW"/>
</dbReference>
<evidence type="ECO:0000313" key="7">
    <source>
        <dbReference type="EMBL" id="MBA4541382.1"/>
    </source>
</evidence>
<dbReference type="EMBL" id="JACEIP010000001">
    <property type="protein sequence ID" value="MBA4541382.1"/>
    <property type="molecule type" value="Genomic_DNA"/>
</dbReference>
<dbReference type="PANTHER" id="PTHR39178:SF1">
    <property type="entry name" value="RIBOSOMAL-PROCESSING CYSTEINE PROTEASE PRP"/>
    <property type="match status" value="1"/>
</dbReference>
<reference evidence="7 8" key="1">
    <citation type="submission" date="2020-07" db="EMBL/GenBank/DDBJ databases">
        <authorList>
            <person name="Feng H."/>
        </authorList>
    </citation>
    <scope>NUCLEOTIDE SEQUENCE [LARGE SCALE GENOMIC DNA]</scope>
    <source>
        <strain evidence="8">s-11</strain>
    </source>
</reference>
<organism evidence="7 8">
    <name type="scientific">Thermoactinomyces daqus</name>
    <dbReference type="NCBI Taxonomy" id="1329516"/>
    <lineage>
        <taxon>Bacteria</taxon>
        <taxon>Bacillati</taxon>
        <taxon>Bacillota</taxon>
        <taxon>Bacilli</taxon>
        <taxon>Bacillales</taxon>
        <taxon>Thermoactinomycetaceae</taxon>
        <taxon>Thermoactinomyces</taxon>
    </lineage>
</organism>
<comment type="caution">
    <text evidence="7">The sequence shown here is derived from an EMBL/GenBank/DDBJ whole genome shotgun (WGS) entry which is preliminary data.</text>
</comment>
<evidence type="ECO:0000256" key="4">
    <source>
        <dbReference type="ARBA" id="ARBA00022807"/>
    </source>
</evidence>
<comment type="similarity">
    <text evidence="5">Belongs to the Prp family.</text>
</comment>
<evidence type="ECO:0000256" key="1">
    <source>
        <dbReference type="ARBA" id="ARBA00022517"/>
    </source>
</evidence>
<keyword evidence="3" id="KW-0378">Hydrolase</keyword>
<name>A0A7W1X795_9BACL</name>
<evidence type="ECO:0000256" key="2">
    <source>
        <dbReference type="ARBA" id="ARBA00022670"/>
    </source>
</evidence>
<dbReference type="InterPro" id="IPR007422">
    <property type="entry name" value="Peptidase_Prp"/>
</dbReference>
<dbReference type="PANTHER" id="PTHR39178">
    <property type="entry name" value="HYPOTHETICAL RIBOSOME-ASSOCIATED PROTEIN"/>
    <property type="match status" value="1"/>
</dbReference>
<dbReference type="AlphaFoldDB" id="A0A7W1X795"/>
<dbReference type="Proteomes" id="UP000530514">
    <property type="component" value="Unassembled WGS sequence"/>
</dbReference>
<dbReference type="InterPro" id="IPR036764">
    <property type="entry name" value="Peptidase_Prp_sf"/>
</dbReference>